<comment type="caution">
    <text evidence="2">The sequence shown here is derived from an EMBL/GenBank/DDBJ whole genome shotgun (WGS) entry which is preliminary data.</text>
</comment>
<evidence type="ECO:0000313" key="3">
    <source>
        <dbReference type="Proteomes" id="UP001341840"/>
    </source>
</evidence>
<dbReference type="EMBL" id="JASCZI010128523">
    <property type="protein sequence ID" value="MED6166715.1"/>
    <property type="molecule type" value="Genomic_DNA"/>
</dbReference>
<reference evidence="2 3" key="1">
    <citation type="journal article" date="2023" name="Plants (Basel)">
        <title>Bridging the Gap: Combining Genomics and Transcriptomics Approaches to Understand Stylosanthes scabra, an Orphan Legume from the Brazilian Caatinga.</title>
        <authorList>
            <person name="Ferreira-Neto J.R.C."/>
            <person name="da Silva M.D."/>
            <person name="Binneck E."/>
            <person name="de Melo N.F."/>
            <person name="da Silva R.H."/>
            <person name="de Melo A.L.T.M."/>
            <person name="Pandolfi V."/>
            <person name="Bustamante F.O."/>
            <person name="Brasileiro-Vidal A.C."/>
            <person name="Benko-Iseppon A.M."/>
        </authorList>
    </citation>
    <scope>NUCLEOTIDE SEQUENCE [LARGE SCALE GENOMIC DNA]</scope>
    <source>
        <tissue evidence="2">Leaves</tissue>
    </source>
</reference>
<feature type="non-terminal residue" evidence="2">
    <location>
        <position position="1"/>
    </location>
</feature>
<gene>
    <name evidence="2" type="ORF">PIB30_112118</name>
</gene>
<proteinExistence type="predicted"/>
<keyword evidence="3" id="KW-1185">Reference proteome</keyword>
<sequence>TQMASGGRGRGRGRRGYERDIPTDNQAEFLAAMTNLANTIQAGVAAMNQARGNENVDHQAGGGPMTLATFMKVNPPTFKGSNNPTEADNWFQAMERALQAQHA</sequence>
<evidence type="ECO:0000313" key="2">
    <source>
        <dbReference type="EMBL" id="MED6166715.1"/>
    </source>
</evidence>
<dbReference type="Proteomes" id="UP001341840">
    <property type="component" value="Unassembled WGS sequence"/>
</dbReference>
<name>A0ABU6V2J9_9FABA</name>
<protein>
    <submittedName>
        <fullName evidence="2">Uncharacterized protein</fullName>
    </submittedName>
</protein>
<accession>A0ABU6V2J9</accession>
<evidence type="ECO:0000256" key="1">
    <source>
        <dbReference type="SAM" id="MobiDB-lite"/>
    </source>
</evidence>
<feature type="region of interest" description="Disordered" evidence="1">
    <location>
        <begin position="1"/>
        <end position="22"/>
    </location>
</feature>
<organism evidence="2 3">
    <name type="scientific">Stylosanthes scabra</name>
    <dbReference type="NCBI Taxonomy" id="79078"/>
    <lineage>
        <taxon>Eukaryota</taxon>
        <taxon>Viridiplantae</taxon>
        <taxon>Streptophyta</taxon>
        <taxon>Embryophyta</taxon>
        <taxon>Tracheophyta</taxon>
        <taxon>Spermatophyta</taxon>
        <taxon>Magnoliopsida</taxon>
        <taxon>eudicotyledons</taxon>
        <taxon>Gunneridae</taxon>
        <taxon>Pentapetalae</taxon>
        <taxon>rosids</taxon>
        <taxon>fabids</taxon>
        <taxon>Fabales</taxon>
        <taxon>Fabaceae</taxon>
        <taxon>Papilionoideae</taxon>
        <taxon>50 kb inversion clade</taxon>
        <taxon>dalbergioids sensu lato</taxon>
        <taxon>Dalbergieae</taxon>
        <taxon>Pterocarpus clade</taxon>
        <taxon>Stylosanthes</taxon>
    </lineage>
</organism>